<dbReference type="Proteomes" id="UP000055048">
    <property type="component" value="Unassembled WGS sequence"/>
</dbReference>
<feature type="region of interest" description="Disordered" evidence="1">
    <location>
        <begin position="43"/>
        <end position="78"/>
    </location>
</feature>
<reference evidence="2 3" key="1">
    <citation type="submission" date="2015-01" db="EMBL/GenBank/DDBJ databases">
        <title>Evolution of Trichinella species and genotypes.</title>
        <authorList>
            <person name="Korhonen P.K."/>
            <person name="Edoardo P."/>
            <person name="Giuseppe L.R."/>
            <person name="Gasser R.B."/>
        </authorList>
    </citation>
    <scope>NUCLEOTIDE SEQUENCE [LARGE SCALE GENOMIC DNA]</scope>
    <source>
        <strain evidence="2">ISS417</strain>
    </source>
</reference>
<accession>A0A0V0T9X6</accession>
<gene>
    <name evidence="2" type="ORF">T05_10314</name>
</gene>
<dbReference type="AlphaFoldDB" id="A0A0V0T9X6"/>
<comment type="caution">
    <text evidence="2">The sequence shown here is derived from an EMBL/GenBank/DDBJ whole genome shotgun (WGS) entry which is preliminary data.</text>
</comment>
<feature type="compositionally biased region" description="Low complexity" evidence="1">
    <location>
        <begin position="60"/>
        <end position="70"/>
    </location>
</feature>
<evidence type="ECO:0000313" key="3">
    <source>
        <dbReference type="Proteomes" id="UP000055048"/>
    </source>
</evidence>
<evidence type="ECO:0000256" key="1">
    <source>
        <dbReference type="SAM" id="MobiDB-lite"/>
    </source>
</evidence>
<sequence>MVISPACQSISLTYRSRKLVPRIPGTTRLSTMATWRRPLQLPNCSGNVPWPQRRTRRPSPSRMEPPAASRGSPPVDLCQIESGTTETTAPLSRRREIYSPFSLPATDGACPAWSCVIAKRRRSPCPLFRACAGRVRVRSWGQSRRRWSRLPQRKHPGAVLGGRGAARSSCSILLARLPISFIMASIFSAISDFSVFATPARGYGFSW</sequence>
<dbReference type="EMBL" id="JYDJ01000412">
    <property type="protein sequence ID" value="KRX35754.1"/>
    <property type="molecule type" value="Genomic_DNA"/>
</dbReference>
<protein>
    <submittedName>
        <fullName evidence="2">Uncharacterized protein</fullName>
    </submittedName>
</protein>
<dbReference type="OrthoDB" id="10483295at2759"/>
<organism evidence="2 3">
    <name type="scientific">Trichinella murrelli</name>
    <dbReference type="NCBI Taxonomy" id="144512"/>
    <lineage>
        <taxon>Eukaryota</taxon>
        <taxon>Metazoa</taxon>
        <taxon>Ecdysozoa</taxon>
        <taxon>Nematoda</taxon>
        <taxon>Enoplea</taxon>
        <taxon>Dorylaimia</taxon>
        <taxon>Trichinellida</taxon>
        <taxon>Trichinellidae</taxon>
        <taxon>Trichinella</taxon>
    </lineage>
</organism>
<keyword evidence="3" id="KW-1185">Reference proteome</keyword>
<name>A0A0V0T9X6_9BILA</name>
<proteinExistence type="predicted"/>
<evidence type="ECO:0000313" key="2">
    <source>
        <dbReference type="EMBL" id="KRX35754.1"/>
    </source>
</evidence>